<gene>
    <name evidence="2" type="ORF">BM524_20600</name>
</gene>
<dbReference type="PANTHER" id="PTHR33823:SF2">
    <property type="entry name" value="RNA POLYMERASE-BINDING TRANSCRIPTION FACTOR DKSA"/>
    <property type="match status" value="1"/>
</dbReference>
<evidence type="ECO:0000313" key="2">
    <source>
        <dbReference type="EMBL" id="APD92309.1"/>
    </source>
</evidence>
<reference evidence="2 3" key="1">
    <citation type="submission" date="2016-11" db="EMBL/GenBank/DDBJ databases">
        <title>Networking in microbes: conjugative elements and plasmids in the genus Alteromonas.</title>
        <authorList>
            <person name="Lopez-Perez M."/>
            <person name="Ramon-Marco N."/>
            <person name="Rodriguez-Valera F."/>
        </authorList>
    </citation>
    <scope>NUCLEOTIDE SEQUENCE [LARGE SCALE GENOMIC DNA]</scope>
    <source>
        <strain evidence="2 3">CP48</strain>
        <plasmid evidence="3">pamcp48-600</plasmid>
    </source>
</reference>
<geneLocation type="plasmid" evidence="3">
    <name>pamcp48-600</name>
</geneLocation>
<dbReference type="PROSITE" id="PS51128">
    <property type="entry name" value="ZF_DKSA_2"/>
    <property type="match status" value="1"/>
</dbReference>
<dbReference type="Gene3D" id="1.20.120.910">
    <property type="entry name" value="DksA, coiled-coil domain"/>
    <property type="match status" value="1"/>
</dbReference>
<evidence type="ECO:0000313" key="3">
    <source>
        <dbReference type="Proteomes" id="UP000182101"/>
    </source>
</evidence>
<dbReference type="Proteomes" id="UP000182101">
    <property type="component" value="Plasmid pAMCP48-600"/>
</dbReference>
<dbReference type="SUPFAM" id="SSF57716">
    <property type="entry name" value="Glucocorticoid receptor-like (DNA-binding domain)"/>
    <property type="match status" value="1"/>
</dbReference>
<dbReference type="AlphaFoldDB" id="A0AAC9JE11"/>
<proteinExistence type="predicted"/>
<feature type="zinc finger region" description="dksA C4-type" evidence="1">
    <location>
        <begin position="100"/>
        <end position="124"/>
    </location>
</feature>
<name>A0AAC9JE11_9ALTE</name>
<sequence length="139" mass="15425">MTTLKQKIEALGEQDYMSDGQLAIFKEALIFEKSRLIESSKNTRNEVEEESGHTFSDPVDKSQRVIDASIRSAQEFVRSKRIKQINAALDAIRAGDFGYCEECGGEIGIARLCINPCASMDVSCQEMSETSTKQLLGTH</sequence>
<organism evidence="2 3">
    <name type="scientific">Alteromonas mediterranea</name>
    <dbReference type="NCBI Taxonomy" id="314275"/>
    <lineage>
        <taxon>Bacteria</taxon>
        <taxon>Pseudomonadati</taxon>
        <taxon>Pseudomonadota</taxon>
        <taxon>Gammaproteobacteria</taxon>
        <taxon>Alteromonadales</taxon>
        <taxon>Alteromonadaceae</taxon>
        <taxon>Alteromonas/Salinimonas group</taxon>
        <taxon>Alteromonas</taxon>
    </lineage>
</organism>
<dbReference type="EMBL" id="CP018025">
    <property type="protein sequence ID" value="APD92309.1"/>
    <property type="molecule type" value="Genomic_DNA"/>
</dbReference>
<dbReference type="PANTHER" id="PTHR33823">
    <property type="entry name" value="RNA POLYMERASE-BINDING TRANSCRIPTION FACTOR DKSA-RELATED"/>
    <property type="match status" value="1"/>
</dbReference>
<evidence type="ECO:0000256" key="1">
    <source>
        <dbReference type="PROSITE-ProRule" id="PRU00510"/>
    </source>
</evidence>
<evidence type="ECO:0008006" key="4">
    <source>
        <dbReference type="Google" id="ProtNLM"/>
    </source>
</evidence>
<dbReference type="SUPFAM" id="SSF109635">
    <property type="entry name" value="DnaK suppressor protein DksA, alpha-hairpin domain"/>
    <property type="match status" value="1"/>
</dbReference>
<accession>A0AAC9JE11</accession>
<dbReference type="RefSeq" id="WP_071960923.1">
    <property type="nucleotide sequence ID" value="NZ_CP018025.1"/>
</dbReference>
<keyword evidence="2" id="KW-0614">Plasmid</keyword>
<protein>
    <recommendedName>
        <fullName evidence="4">DksA C4-type domain-containing protein</fullName>
    </recommendedName>
</protein>
<dbReference type="InterPro" id="IPR037187">
    <property type="entry name" value="DnaK_N"/>
</dbReference>